<keyword evidence="10" id="KW-0413">Isomerase</keyword>
<evidence type="ECO:0000256" key="6">
    <source>
        <dbReference type="ARBA" id="ARBA00022839"/>
    </source>
</evidence>
<protein>
    <recommendedName>
        <fullName evidence="12">DNA 3'-5' helicase</fullName>
        <ecNumber evidence="12">5.6.2.4</ecNumber>
    </recommendedName>
</protein>
<dbReference type="Proteomes" id="UP000315525">
    <property type="component" value="Unassembled WGS sequence"/>
</dbReference>
<evidence type="ECO:0000256" key="5">
    <source>
        <dbReference type="ARBA" id="ARBA00022806"/>
    </source>
</evidence>
<accession>A0A523UQ46</accession>
<dbReference type="Pfam" id="PF13361">
    <property type="entry name" value="UvrD_C"/>
    <property type="match status" value="1"/>
</dbReference>
<evidence type="ECO:0000256" key="7">
    <source>
        <dbReference type="ARBA" id="ARBA00022840"/>
    </source>
</evidence>
<feature type="domain" description="UvrD-like helicase C-terminal" evidence="17">
    <location>
        <begin position="469"/>
        <end position="762"/>
    </location>
</feature>
<proteinExistence type="predicted"/>
<evidence type="ECO:0000256" key="3">
    <source>
        <dbReference type="ARBA" id="ARBA00022763"/>
    </source>
</evidence>
<dbReference type="SUPFAM" id="SSF52540">
    <property type="entry name" value="P-loop containing nucleoside triphosphate hydrolases"/>
    <property type="match status" value="1"/>
</dbReference>
<keyword evidence="1" id="KW-0540">Nuclease</keyword>
<dbReference type="InterPro" id="IPR014016">
    <property type="entry name" value="UvrD-like_ATP-bd"/>
</dbReference>
<dbReference type="InterPro" id="IPR011604">
    <property type="entry name" value="PDDEXK-like_dom_sf"/>
</dbReference>
<evidence type="ECO:0000313" key="19">
    <source>
        <dbReference type="Proteomes" id="UP000315525"/>
    </source>
</evidence>
<keyword evidence="4 14" id="KW-0378">Hydrolase</keyword>
<evidence type="ECO:0000256" key="13">
    <source>
        <dbReference type="ARBA" id="ARBA00048988"/>
    </source>
</evidence>
<feature type="compositionally biased region" description="Basic and acidic residues" evidence="15">
    <location>
        <begin position="861"/>
        <end position="870"/>
    </location>
</feature>
<dbReference type="GO" id="GO:0003677">
    <property type="term" value="F:DNA binding"/>
    <property type="evidence" value="ECO:0007669"/>
    <property type="project" value="UniProtKB-KW"/>
</dbReference>
<evidence type="ECO:0000256" key="10">
    <source>
        <dbReference type="ARBA" id="ARBA00023235"/>
    </source>
</evidence>
<dbReference type="GO" id="GO:0005829">
    <property type="term" value="C:cytosol"/>
    <property type="evidence" value="ECO:0007669"/>
    <property type="project" value="TreeGrafter"/>
</dbReference>
<dbReference type="GO" id="GO:0033202">
    <property type="term" value="C:DNA helicase complex"/>
    <property type="evidence" value="ECO:0007669"/>
    <property type="project" value="TreeGrafter"/>
</dbReference>
<dbReference type="AlphaFoldDB" id="A0A523UQ46"/>
<evidence type="ECO:0000256" key="9">
    <source>
        <dbReference type="ARBA" id="ARBA00023204"/>
    </source>
</evidence>
<dbReference type="SUPFAM" id="SSF52980">
    <property type="entry name" value="Restriction endonuclease-like"/>
    <property type="match status" value="1"/>
</dbReference>
<dbReference type="PROSITE" id="PS51198">
    <property type="entry name" value="UVRD_HELICASE_ATP_BIND"/>
    <property type="match status" value="1"/>
</dbReference>
<evidence type="ECO:0000256" key="2">
    <source>
        <dbReference type="ARBA" id="ARBA00022741"/>
    </source>
</evidence>
<reference evidence="18 19" key="1">
    <citation type="submission" date="2019-03" db="EMBL/GenBank/DDBJ databases">
        <title>Metabolic potential of uncultured bacteria and archaea associated with petroleum seepage in deep-sea sediments.</title>
        <authorList>
            <person name="Dong X."/>
            <person name="Hubert C."/>
        </authorList>
    </citation>
    <scope>NUCLEOTIDE SEQUENCE [LARGE SCALE GENOMIC DNA]</scope>
    <source>
        <strain evidence="18">E44_bin18</strain>
    </source>
</reference>
<keyword evidence="9" id="KW-0234">DNA repair</keyword>
<evidence type="ECO:0000259" key="17">
    <source>
        <dbReference type="PROSITE" id="PS51217"/>
    </source>
</evidence>
<evidence type="ECO:0000256" key="4">
    <source>
        <dbReference type="ARBA" id="ARBA00022801"/>
    </source>
</evidence>
<dbReference type="Gene3D" id="3.40.50.300">
    <property type="entry name" value="P-loop containing nucleotide triphosphate hydrolases"/>
    <property type="match status" value="3"/>
</dbReference>
<evidence type="ECO:0000256" key="15">
    <source>
        <dbReference type="SAM" id="MobiDB-lite"/>
    </source>
</evidence>
<feature type="domain" description="UvrD-like helicase ATP-binding" evidence="16">
    <location>
        <begin position="5"/>
        <end position="468"/>
    </location>
</feature>
<evidence type="ECO:0000256" key="12">
    <source>
        <dbReference type="ARBA" id="ARBA00034808"/>
    </source>
</evidence>
<keyword evidence="2 14" id="KW-0547">Nucleotide-binding</keyword>
<keyword evidence="6" id="KW-0269">Exonuclease</keyword>
<keyword evidence="7 14" id="KW-0067">ATP-binding</keyword>
<keyword evidence="5 14" id="KW-0347">Helicase</keyword>
<dbReference type="PANTHER" id="PTHR11070:SF2">
    <property type="entry name" value="ATP-DEPENDENT DNA HELICASE SRS2"/>
    <property type="match status" value="1"/>
</dbReference>
<evidence type="ECO:0000256" key="8">
    <source>
        <dbReference type="ARBA" id="ARBA00023125"/>
    </source>
</evidence>
<comment type="catalytic activity">
    <reaction evidence="11">
        <text>Couples ATP hydrolysis with the unwinding of duplex DNA by translocating in the 3'-5' direction.</text>
        <dbReference type="EC" id="5.6.2.4"/>
    </reaction>
</comment>
<dbReference type="InterPro" id="IPR027417">
    <property type="entry name" value="P-loop_NTPase"/>
</dbReference>
<keyword evidence="8" id="KW-0238">DNA-binding</keyword>
<gene>
    <name evidence="18" type="ORF">E3J62_09665</name>
</gene>
<keyword evidence="3" id="KW-0227">DNA damage</keyword>
<evidence type="ECO:0000313" key="18">
    <source>
        <dbReference type="EMBL" id="TET44663.1"/>
    </source>
</evidence>
<dbReference type="PROSITE" id="PS51217">
    <property type="entry name" value="UVRD_HELICASE_CTER"/>
    <property type="match status" value="1"/>
</dbReference>
<comment type="catalytic activity">
    <reaction evidence="13">
        <text>ATP + H2O = ADP + phosphate + H(+)</text>
        <dbReference type="Rhea" id="RHEA:13065"/>
        <dbReference type="ChEBI" id="CHEBI:15377"/>
        <dbReference type="ChEBI" id="CHEBI:15378"/>
        <dbReference type="ChEBI" id="CHEBI:30616"/>
        <dbReference type="ChEBI" id="CHEBI:43474"/>
        <dbReference type="ChEBI" id="CHEBI:456216"/>
        <dbReference type="EC" id="5.6.2.4"/>
    </reaction>
</comment>
<evidence type="ECO:0000259" key="16">
    <source>
        <dbReference type="PROSITE" id="PS51198"/>
    </source>
</evidence>
<dbReference type="GO" id="GO:0000725">
    <property type="term" value="P:recombinational repair"/>
    <property type="evidence" value="ECO:0007669"/>
    <property type="project" value="TreeGrafter"/>
</dbReference>
<evidence type="ECO:0000256" key="11">
    <source>
        <dbReference type="ARBA" id="ARBA00034617"/>
    </source>
</evidence>
<dbReference type="GO" id="GO:0004527">
    <property type="term" value="F:exonuclease activity"/>
    <property type="evidence" value="ECO:0007669"/>
    <property type="project" value="UniProtKB-KW"/>
</dbReference>
<feature type="region of interest" description="Disordered" evidence="15">
    <location>
        <begin position="861"/>
        <end position="890"/>
    </location>
</feature>
<dbReference type="Pfam" id="PF00580">
    <property type="entry name" value="UvrD-helicase"/>
    <property type="match status" value="1"/>
</dbReference>
<dbReference type="PANTHER" id="PTHR11070">
    <property type="entry name" value="UVRD / RECB / PCRA DNA HELICASE FAMILY MEMBER"/>
    <property type="match status" value="1"/>
</dbReference>
<organism evidence="18 19">
    <name type="scientific">candidate division TA06 bacterium</name>
    <dbReference type="NCBI Taxonomy" id="2250710"/>
    <lineage>
        <taxon>Bacteria</taxon>
        <taxon>Bacteria division TA06</taxon>
    </lineage>
</organism>
<dbReference type="InterPro" id="IPR014017">
    <property type="entry name" value="DNA_helicase_UvrD-like_C"/>
</dbReference>
<dbReference type="InterPro" id="IPR000212">
    <property type="entry name" value="DNA_helicase_UvrD/REP"/>
</dbReference>
<evidence type="ECO:0000256" key="1">
    <source>
        <dbReference type="ARBA" id="ARBA00022722"/>
    </source>
</evidence>
<sequence length="1049" mass="120880">MGNNIPHSLKEIIKHHKFPHLLLLEASAGSGKTEALAKRYVWFILAEGKVPHNDISNILAITFTKKAAREMKQRILEQLKKLALSKHVAIFEETVEQLGIPPEELQSLAEANVSRVIERYSDFQIQTIDSFMARVARSAALELDLRPDFEITMTYGELQHYSIALMLRQVGSGRSREITAMIDQFLDLLNQLARPNFIWNPELELEKKFSEFLGVESKEIGNLVFEDRRNEIQQCRETISQIYEAVKALPLPKKEKYVEKFDNVLKRGNIGEILRRTYSQHTVPVRKGKGSEDETELYESAEKEWLGLIPVVGRLATFDSLSRCHAYGEVYREFKSMLQSVKLRTGVHHISDISKILNQYLDEAIVPEIYLGLGQRLYHFLIDEFQDTDPVQWASLSPLLYESLAKDGSLFLVGDLKQAIYMFRRADYRIMRGLVQEVKGEISSYQWLPPSVRNSAWVDTLGKNYRSGEVILQYVEEVFKNNLKDVLGKKEFQRDLTGLTDFVQDPTPKMKGKGYARTMRFVKGAKEEDEADTAPERKALLGIINDVLNRGYRHRDIGVLAAKNRELAMIVDWLITANIRASASSSLDIRKRKIISEIIELLKFLESPVDDLAFANFILGDVMARAAASRGIKLDSKELHQMILDKGNTGRGYLYQTFRKHAESNTLWEEYFENLYQKTGYYPLYDLVSMALRAFRIFDNFPEESGSLVKLLEAVNILESKGKNSIQDFLEETADEKTELFNLELPEYADAVRLMTFHKAKGLGFPVVINMIYESRPPSNSTYYDKEGEKIRVHYITKDLAKKSPDLAKIYERRVIDNQIQHLNTLYVMCTRAKWELYNLVILSKENGLLGTLFKERELGQKTEKEKQDEPPLPSPTPVKLKHGTEPDKEWGRDEGWSYTRWVDAKRGEVYHKILETIEFLSGPSGKKMTDIMDRCPAITQTPFDSEQIRSDIESFLSCSEVRGWFEPLPGRTVFREKEYVDKSGNLYRMDRVIIDEDEVTVIDFKTGELKDYSEQLKKYMHVLGEIYPDRKVNGYVAYVDSSRVEEIK</sequence>
<dbReference type="InterPro" id="IPR011335">
    <property type="entry name" value="Restrct_endonuc-II-like"/>
</dbReference>
<name>A0A523UQ46_UNCT6</name>
<feature type="binding site" evidence="14">
    <location>
        <begin position="26"/>
        <end position="33"/>
    </location>
    <ligand>
        <name>ATP</name>
        <dbReference type="ChEBI" id="CHEBI:30616"/>
    </ligand>
</feature>
<comment type="caution">
    <text evidence="18">The sequence shown here is derived from an EMBL/GenBank/DDBJ whole genome shotgun (WGS) entry which is preliminary data.</text>
</comment>
<dbReference type="EMBL" id="SOJN01000115">
    <property type="protein sequence ID" value="TET44663.1"/>
    <property type="molecule type" value="Genomic_DNA"/>
</dbReference>
<dbReference type="Gene3D" id="1.10.3170.10">
    <property type="entry name" value="Recbcd, chain B, domain 2"/>
    <property type="match status" value="1"/>
</dbReference>
<dbReference type="GO" id="GO:0043138">
    <property type="term" value="F:3'-5' DNA helicase activity"/>
    <property type="evidence" value="ECO:0007669"/>
    <property type="project" value="UniProtKB-EC"/>
</dbReference>
<dbReference type="Gene3D" id="3.90.320.10">
    <property type="match status" value="1"/>
</dbReference>
<evidence type="ECO:0000256" key="14">
    <source>
        <dbReference type="PROSITE-ProRule" id="PRU00560"/>
    </source>
</evidence>
<dbReference type="GO" id="GO:0005524">
    <property type="term" value="F:ATP binding"/>
    <property type="evidence" value="ECO:0007669"/>
    <property type="project" value="UniProtKB-UniRule"/>
</dbReference>
<dbReference type="EC" id="5.6.2.4" evidence="12"/>